<evidence type="ECO:0000256" key="2">
    <source>
        <dbReference type="ARBA" id="ARBA00019069"/>
    </source>
</evidence>
<sequence length="414" mass="45995">MQSLFFKVHRFLAKVEREPLVSWGYKYLESLGLVYRNCHSRQLSTVYLPENMSQEGSGLSLKEVLEKLKNIAPLTLAESWDNVGLLVEPSTPKHVKKIFLTNDLTESVLDEALLCQADCILSYHPPIFVPLKSLTSRTWKERVIVKCIENRIAVFSPHTSYDSVQGGVTDWMASAFGSDSEVAPLTLAKAHGIHTHMIEIAFPNSAAGKSTITEFQTRLHEVISGSGEQTTYDVKEISISETKMNLPCSALLLPQIVKIFHEVKKGSEEEHIRIMKYDEIPQLHCGAGRLCTLKRPITVSKVVELVKLHIKLPHVRLALIPGKDMDALVHTIAICVGSGSSVLRGVKADLYLTGEMLHHDVLDAVHNGSHVILCNHSDSERGFLSTLAVKLGNEFQQAVQVILSREDKDPLVTV</sequence>
<evidence type="ECO:0000313" key="4">
    <source>
        <dbReference type="EMBL" id="KAK7794481.1"/>
    </source>
</evidence>
<feature type="binding site" evidence="3">
    <location>
        <position position="380"/>
    </location>
    <ligand>
        <name>a divalent metal cation</name>
        <dbReference type="ChEBI" id="CHEBI:60240"/>
        <label>1</label>
    </ligand>
</feature>
<dbReference type="EMBL" id="JAZDUA010000332">
    <property type="protein sequence ID" value="KAK7794481.1"/>
    <property type="molecule type" value="Genomic_DNA"/>
</dbReference>
<organism evidence="4 5">
    <name type="scientific">Gryllus longicercus</name>
    <dbReference type="NCBI Taxonomy" id="2509291"/>
    <lineage>
        <taxon>Eukaryota</taxon>
        <taxon>Metazoa</taxon>
        <taxon>Ecdysozoa</taxon>
        <taxon>Arthropoda</taxon>
        <taxon>Hexapoda</taxon>
        <taxon>Insecta</taxon>
        <taxon>Pterygota</taxon>
        <taxon>Neoptera</taxon>
        <taxon>Polyneoptera</taxon>
        <taxon>Orthoptera</taxon>
        <taxon>Ensifera</taxon>
        <taxon>Gryllidea</taxon>
        <taxon>Grylloidea</taxon>
        <taxon>Gryllidae</taxon>
        <taxon>Gryllinae</taxon>
        <taxon>Gryllus</taxon>
    </lineage>
</organism>
<feature type="binding site" evidence="3">
    <location>
        <position position="376"/>
    </location>
    <ligand>
        <name>a divalent metal cation</name>
        <dbReference type="ChEBI" id="CHEBI:60240"/>
        <label>1</label>
    </ligand>
</feature>
<protein>
    <recommendedName>
        <fullName evidence="2">NIF3-like protein 1</fullName>
    </recommendedName>
</protein>
<reference evidence="4 5" key="1">
    <citation type="submission" date="2024-03" db="EMBL/GenBank/DDBJ databases">
        <title>The genome assembly and annotation of the cricket Gryllus longicercus Weissman &amp; Gray.</title>
        <authorList>
            <person name="Szrajer S."/>
            <person name="Gray D."/>
            <person name="Ylla G."/>
        </authorList>
    </citation>
    <scope>NUCLEOTIDE SEQUENCE [LARGE SCALE GENOMIC DNA]</scope>
    <source>
        <strain evidence="4">DAG 2021-001</strain>
        <tissue evidence="4">Whole body minus gut</tissue>
    </source>
</reference>
<dbReference type="Gene3D" id="3.40.1390.30">
    <property type="entry name" value="NIF3 (NGG1p interacting factor 3)-like"/>
    <property type="match status" value="2"/>
</dbReference>
<comment type="caution">
    <text evidence="4">The sequence shown here is derived from an EMBL/GenBank/DDBJ whole genome shotgun (WGS) entry which is preliminary data.</text>
</comment>
<dbReference type="InterPro" id="IPR002678">
    <property type="entry name" value="DUF34/NIF3"/>
</dbReference>
<evidence type="ECO:0000256" key="3">
    <source>
        <dbReference type="PIRSR" id="PIRSR602678-1"/>
    </source>
</evidence>
<dbReference type="Proteomes" id="UP001378592">
    <property type="component" value="Unassembled WGS sequence"/>
</dbReference>
<feature type="binding site" evidence="3">
    <location>
        <position position="162"/>
    </location>
    <ligand>
        <name>a divalent metal cation</name>
        <dbReference type="ChEBI" id="CHEBI:60240"/>
        <label>1</label>
    </ligand>
</feature>
<evidence type="ECO:0000256" key="1">
    <source>
        <dbReference type="ARBA" id="ARBA00006964"/>
    </source>
</evidence>
<dbReference type="SUPFAM" id="SSF102705">
    <property type="entry name" value="NIF3 (NGG1p interacting factor 3)-like"/>
    <property type="match status" value="1"/>
</dbReference>
<dbReference type="GO" id="GO:0046872">
    <property type="term" value="F:metal ion binding"/>
    <property type="evidence" value="ECO:0007669"/>
    <property type="project" value="UniProtKB-KW"/>
</dbReference>
<dbReference type="PANTHER" id="PTHR13799:SF13">
    <property type="entry name" value="NIF3-LIKE PROTEIN 1"/>
    <property type="match status" value="1"/>
</dbReference>
<dbReference type="InterPro" id="IPR036069">
    <property type="entry name" value="DUF34/NIF3_sf"/>
</dbReference>
<feature type="binding site" evidence="3">
    <location>
        <position position="124"/>
    </location>
    <ligand>
        <name>a divalent metal cation</name>
        <dbReference type="ChEBI" id="CHEBI:60240"/>
        <label>1</label>
    </ligand>
</feature>
<dbReference type="GO" id="GO:0005739">
    <property type="term" value="C:mitochondrion"/>
    <property type="evidence" value="ECO:0007669"/>
    <property type="project" value="TreeGrafter"/>
</dbReference>
<gene>
    <name evidence="4" type="ORF">R5R35_004704</name>
</gene>
<dbReference type="PANTHER" id="PTHR13799">
    <property type="entry name" value="NGG1 INTERACTING FACTOR 3"/>
    <property type="match status" value="1"/>
</dbReference>
<keyword evidence="5" id="KW-1185">Reference proteome</keyword>
<dbReference type="AlphaFoldDB" id="A0AAN9VDY4"/>
<accession>A0AAN9VDY4</accession>
<dbReference type="FunFam" id="3.40.1390.30:FF:000001">
    <property type="entry name" value="GTP cyclohydrolase 1 type 2"/>
    <property type="match status" value="1"/>
</dbReference>
<evidence type="ECO:0000313" key="5">
    <source>
        <dbReference type="Proteomes" id="UP001378592"/>
    </source>
</evidence>
<dbReference type="NCBIfam" id="TIGR00486">
    <property type="entry name" value="YbgI_SA1388"/>
    <property type="match status" value="1"/>
</dbReference>
<dbReference type="InterPro" id="IPR017222">
    <property type="entry name" value="DUF34/NIF3_animal"/>
</dbReference>
<dbReference type="Pfam" id="PF01784">
    <property type="entry name" value="DUF34_NIF3"/>
    <property type="match status" value="1"/>
</dbReference>
<keyword evidence="3" id="KW-0479">Metal-binding</keyword>
<dbReference type="PIRSF" id="PIRSF037490">
    <property type="entry name" value="UCP037490_NIF3_euk"/>
    <property type="match status" value="1"/>
</dbReference>
<comment type="similarity">
    <text evidence="1">Belongs to the GTP cyclohydrolase I type 2/NIF3 family.</text>
</comment>
<proteinExistence type="inferred from homology"/>
<name>A0AAN9VDY4_9ORTH</name>